<keyword evidence="2" id="KW-1185">Reference proteome</keyword>
<dbReference type="Proteomes" id="UP000531216">
    <property type="component" value="Unassembled WGS sequence"/>
</dbReference>
<reference evidence="1 2" key="1">
    <citation type="submission" date="2020-08" db="EMBL/GenBank/DDBJ databases">
        <title>Genomic Encyclopedia of Type Strains, Phase IV (KMG-IV): sequencing the most valuable type-strain genomes for metagenomic binning, comparative biology and taxonomic classification.</title>
        <authorList>
            <person name="Goeker M."/>
        </authorList>
    </citation>
    <scope>NUCLEOTIDE SEQUENCE [LARGE SCALE GENOMIC DNA]</scope>
    <source>
        <strain evidence="1 2">DSM 25024</strain>
    </source>
</reference>
<evidence type="ECO:0000313" key="1">
    <source>
        <dbReference type="EMBL" id="MBB3935780.1"/>
    </source>
</evidence>
<dbReference type="EMBL" id="JACIDO010000003">
    <property type="protein sequence ID" value="MBB3935780.1"/>
    <property type="molecule type" value="Genomic_DNA"/>
</dbReference>
<sequence length="314" mass="35133">MLAELLALYASIDKGRLRYVHPQPFIFFCGGAFRSLSHSPAPSLRDYLVRDRKLERRLGVTLVLAERANQLYRDTTYPDLISFEEDIAYISSIVLLIAESAGSLAELGAFASTDGIREALRVIMTTEHADANSFIRYGPVERLMRQNASHMAAYPWKINSKGVLVKASIIPHYSPIVGMIKSWLAARPSSILAKNSGRSEPFFIILWIIYLSLTIKTSDLKRIVPELMAGMSHSDIDNKLYCMELAGWIEFHTYGPDRYVFAKTDVDPFSYAFTAASGSRDSVRAKAEVTSALISHLRAPKHVRSEALKARQEA</sequence>
<organism evidence="1 2">
    <name type="scientific">Aureimonas phyllosphaerae</name>
    <dbReference type="NCBI Taxonomy" id="1166078"/>
    <lineage>
        <taxon>Bacteria</taxon>
        <taxon>Pseudomonadati</taxon>
        <taxon>Pseudomonadota</taxon>
        <taxon>Alphaproteobacteria</taxon>
        <taxon>Hyphomicrobiales</taxon>
        <taxon>Aurantimonadaceae</taxon>
        <taxon>Aureimonas</taxon>
    </lineage>
</organism>
<dbReference type="InterPro" id="IPR049725">
    <property type="entry name" value="STM3845-like"/>
</dbReference>
<accession>A0A7W6BT02</accession>
<name>A0A7W6BT02_9HYPH</name>
<gene>
    <name evidence="1" type="ORF">GGR05_001924</name>
</gene>
<protein>
    <submittedName>
        <fullName evidence="1">Uncharacterized protein</fullName>
    </submittedName>
</protein>
<dbReference type="AlphaFoldDB" id="A0A7W6BT02"/>
<evidence type="ECO:0000313" key="2">
    <source>
        <dbReference type="Proteomes" id="UP000531216"/>
    </source>
</evidence>
<comment type="caution">
    <text evidence="1">The sequence shown here is derived from an EMBL/GenBank/DDBJ whole genome shotgun (WGS) entry which is preliminary data.</text>
</comment>
<dbReference type="RefSeq" id="WP_139224576.1">
    <property type="nucleotide sequence ID" value="NZ_FOOA01000003.1"/>
</dbReference>
<dbReference type="NCBIfam" id="NF038232">
    <property type="entry name" value="STM3845_fam"/>
    <property type="match status" value="1"/>
</dbReference>
<proteinExistence type="predicted"/>
<dbReference type="OrthoDB" id="8443178at2"/>